<dbReference type="GO" id="GO:0016829">
    <property type="term" value="F:lyase activity"/>
    <property type="evidence" value="ECO:0007669"/>
    <property type="project" value="UniProtKB-KW"/>
</dbReference>
<dbReference type="SFLD" id="SFLDF00281">
    <property type="entry name" value="FeMo_cofactor_biosynthesis_pro"/>
    <property type="match status" value="1"/>
</dbReference>
<dbReference type="InterPro" id="IPR007197">
    <property type="entry name" value="rSAM"/>
</dbReference>
<keyword evidence="7" id="KW-0408">Iron</keyword>
<dbReference type="KEGG" id="mhi:Mhar_0960"/>
<evidence type="ECO:0000256" key="2">
    <source>
        <dbReference type="ARBA" id="ARBA00005155"/>
    </source>
</evidence>
<evidence type="ECO:0000259" key="11">
    <source>
        <dbReference type="PROSITE" id="PS51918"/>
    </source>
</evidence>
<evidence type="ECO:0000256" key="6">
    <source>
        <dbReference type="ARBA" id="ARBA00022723"/>
    </source>
</evidence>
<dbReference type="InterPro" id="IPR013785">
    <property type="entry name" value="Aldolase_TIM"/>
</dbReference>
<keyword evidence="8" id="KW-0411">Iron-sulfur</keyword>
<dbReference type="InterPro" id="IPR005980">
    <property type="entry name" value="Nase_CF_NifB"/>
</dbReference>
<keyword evidence="4" id="KW-0004">4Fe-4S</keyword>
<keyword evidence="9" id="KW-0535">Nitrogen fixation</keyword>
<keyword evidence="5" id="KW-0949">S-adenosyl-L-methionine</keyword>
<dbReference type="Proteomes" id="UP000005877">
    <property type="component" value="Chromosome"/>
</dbReference>
<dbReference type="PROSITE" id="PS51918">
    <property type="entry name" value="RADICAL_SAM"/>
    <property type="match status" value="1"/>
</dbReference>
<name>G7WLM8_METH6</name>
<dbReference type="PANTHER" id="PTHR43787:SF13">
    <property type="entry name" value="FEMO COFACTOR BIOSYNTHESIS PROTEIN NIFB"/>
    <property type="match status" value="1"/>
</dbReference>
<feature type="domain" description="Radical SAM core" evidence="11">
    <location>
        <begin position="39"/>
        <end position="281"/>
    </location>
</feature>
<protein>
    <submittedName>
        <fullName evidence="12">Radical SAM domain protein</fullName>
    </submittedName>
</protein>
<dbReference type="UniPathway" id="UPA00782"/>
<dbReference type="InterPro" id="IPR058240">
    <property type="entry name" value="rSAM_sf"/>
</dbReference>
<evidence type="ECO:0000256" key="3">
    <source>
        <dbReference type="ARBA" id="ARBA00006804"/>
    </source>
</evidence>
<keyword evidence="6" id="KW-0479">Metal-binding</keyword>
<comment type="pathway">
    <text evidence="2">Cofactor biosynthesis; Fe-Mo cofactor biosynthesis.</text>
</comment>
<reference evidence="12 13" key="1">
    <citation type="journal article" date="2012" name="PLoS ONE">
        <title>The genome characteristics and predicted function of methyl-group oxidation pathway in the obligate aceticlastic methanogens, Methanosaeta spp.</title>
        <authorList>
            <person name="Zhu J."/>
            <person name="Zheng H."/>
            <person name="Ai G."/>
            <person name="Zhang G."/>
            <person name="Liu D."/>
            <person name="Liu X."/>
            <person name="Dong X."/>
        </authorList>
    </citation>
    <scope>NUCLEOTIDE SEQUENCE [LARGE SCALE GENOMIC DNA]</scope>
    <source>
        <strain evidence="12 13">6Ac</strain>
    </source>
</reference>
<evidence type="ECO:0000256" key="7">
    <source>
        <dbReference type="ARBA" id="ARBA00023004"/>
    </source>
</evidence>
<evidence type="ECO:0000256" key="1">
    <source>
        <dbReference type="ARBA" id="ARBA00001966"/>
    </source>
</evidence>
<dbReference type="SFLD" id="SFLDG01067">
    <property type="entry name" value="SPASM/twitch_domain_containing"/>
    <property type="match status" value="1"/>
</dbReference>
<evidence type="ECO:0000256" key="9">
    <source>
        <dbReference type="ARBA" id="ARBA00023231"/>
    </source>
</evidence>
<dbReference type="HOGENOM" id="CLU_027639_1_0_2"/>
<dbReference type="AlphaFoldDB" id="G7WLM8"/>
<evidence type="ECO:0000256" key="4">
    <source>
        <dbReference type="ARBA" id="ARBA00022485"/>
    </source>
</evidence>
<sequence>MIMSENAYPTAKVGDQEVPWDPEQLRRIQEHPCFSEKACHRFGRMHLAVAPRCNIQCNYCIRDFDCVNETRPGVTSQVLTPAEALQRVDEVMEKLHYIKVVAVAGPGEPLYNEATFETFRLVGEKYPKLILCVSTNGLLLPDEIERLDSLGVSNVTVTLNAVDPNIGKEIYEHVIYAGKKYTGLEAAELLLDHQLRGLEEAVRRKMIVKVNTVLIPTINDGHIMDITKRIKRLGVYIQNVMPLIPQYRFAHLSPPTPAEKRAVQDELAKVMKQMRHCRQCRSDAIGKLGCDVQQEFDKSEKADKS</sequence>
<organism evidence="12 13">
    <name type="scientific">Methanothrix harundinacea (strain 6Ac)</name>
    <name type="common">Methanosaeta harundinacea</name>
    <dbReference type="NCBI Taxonomy" id="1110509"/>
    <lineage>
        <taxon>Archaea</taxon>
        <taxon>Methanobacteriati</taxon>
        <taxon>Methanobacteriota</taxon>
        <taxon>Stenosarchaea group</taxon>
        <taxon>Methanomicrobia</taxon>
        <taxon>Methanotrichales</taxon>
        <taxon>Methanotrichaceae</taxon>
        <taxon>Methanothrix</taxon>
    </lineage>
</organism>
<evidence type="ECO:0000256" key="10">
    <source>
        <dbReference type="ARBA" id="ARBA00023239"/>
    </source>
</evidence>
<dbReference type="PATRIC" id="fig|1110509.7.peg.1075"/>
<evidence type="ECO:0000313" key="13">
    <source>
        <dbReference type="Proteomes" id="UP000005877"/>
    </source>
</evidence>
<dbReference type="SUPFAM" id="SSF102114">
    <property type="entry name" value="Radical SAM enzymes"/>
    <property type="match status" value="1"/>
</dbReference>
<dbReference type="SFLD" id="SFLDG01068">
    <property type="entry name" value="FeMo_cofactor_biosynthesis_pro"/>
    <property type="match status" value="1"/>
</dbReference>
<dbReference type="PANTHER" id="PTHR43787">
    <property type="entry name" value="FEMO COFACTOR BIOSYNTHESIS PROTEIN NIFB-RELATED"/>
    <property type="match status" value="1"/>
</dbReference>
<dbReference type="NCBIfam" id="TIGR01290">
    <property type="entry name" value="nifB"/>
    <property type="match status" value="1"/>
</dbReference>
<dbReference type="CDD" id="cd01335">
    <property type="entry name" value="Radical_SAM"/>
    <property type="match status" value="1"/>
</dbReference>
<dbReference type="PROSITE" id="PS01305">
    <property type="entry name" value="MOAA_NIFB_PQQE"/>
    <property type="match status" value="1"/>
</dbReference>
<comment type="similarity">
    <text evidence="3">Belongs to the radical SAM superfamily. NifB family.</text>
</comment>
<dbReference type="Pfam" id="PF04055">
    <property type="entry name" value="Radical_SAM"/>
    <property type="match status" value="1"/>
</dbReference>
<dbReference type="EMBL" id="CP003117">
    <property type="protein sequence ID" value="AET64331.1"/>
    <property type="molecule type" value="Genomic_DNA"/>
</dbReference>
<dbReference type="GO" id="GO:0046872">
    <property type="term" value="F:metal ion binding"/>
    <property type="evidence" value="ECO:0007669"/>
    <property type="project" value="UniProtKB-KW"/>
</dbReference>
<dbReference type="Gene3D" id="3.20.20.70">
    <property type="entry name" value="Aldolase class I"/>
    <property type="match status" value="1"/>
</dbReference>
<gene>
    <name evidence="12" type="ordered locus">Mhar_0960</name>
</gene>
<dbReference type="SFLD" id="SFLDS00029">
    <property type="entry name" value="Radical_SAM"/>
    <property type="match status" value="1"/>
</dbReference>
<dbReference type="GO" id="GO:0051539">
    <property type="term" value="F:4 iron, 4 sulfur cluster binding"/>
    <property type="evidence" value="ECO:0007669"/>
    <property type="project" value="UniProtKB-KW"/>
</dbReference>
<evidence type="ECO:0000256" key="5">
    <source>
        <dbReference type="ARBA" id="ARBA00022691"/>
    </source>
</evidence>
<evidence type="ECO:0000313" key="12">
    <source>
        <dbReference type="EMBL" id="AET64331.1"/>
    </source>
</evidence>
<dbReference type="InterPro" id="IPR000385">
    <property type="entry name" value="MoaA_NifB_PqqE_Fe-S-bd_CS"/>
</dbReference>
<proteinExistence type="inferred from homology"/>
<comment type="cofactor">
    <cofactor evidence="1">
        <name>[4Fe-4S] cluster</name>
        <dbReference type="ChEBI" id="CHEBI:49883"/>
    </cofactor>
</comment>
<keyword evidence="13" id="KW-1185">Reference proteome</keyword>
<dbReference type="STRING" id="1110509.Mhar_0960"/>
<keyword evidence="10" id="KW-0456">Lyase</keyword>
<evidence type="ECO:0000256" key="8">
    <source>
        <dbReference type="ARBA" id="ARBA00023014"/>
    </source>
</evidence>
<accession>G7WLM8</accession>